<feature type="coiled-coil region" evidence="10">
    <location>
        <begin position="316"/>
        <end position="350"/>
    </location>
</feature>
<evidence type="ECO:0000256" key="5">
    <source>
        <dbReference type="ARBA" id="ARBA00022729"/>
    </source>
</evidence>
<keyword evidence="4" id="KW-0813">Transport</keyword>
<sequence>MRNVKTILLFTAFCSTVSILRCEKSDKDNESESEFFVATNEWKPIKKDQAIPRGLHVRMNLNTGEREAKLIDPNEQVDKNKGLSHVSQPDNINLSWEDLKDVLYKMEEKNIPPLPDNQEDIDRVKKKFRSYFELKKELGDVNMDMKTEIEVIGQLIEEYKDLTGRRHEGHVDKKELEHEEGLLSHLEYLLHQTDNANYFMKSNGIKEVVFTSLNSTSWRVRYEAAKLFGSAVQSNPKVQIGALENGAIPVLLRTLVLDSHPKVKSGALYGLSCLIRWFPLAQGQFLDNGGLKALVKQFDSDTSDQLKIQVKALNLINDLIVEIQHSESQKEDMSQKSSFEQAQAKELERQQKSLRLKERLIEEGWCEALINVLLRHPDDFELVELVATSMINIAKPCAPTFYQHGPFLVSMAEKLKNLIGQEDQDYMWIHALFIKLSQLMTRKNDELPQEEISSWDAIKAKLTYFFHSYEIVQATESTD</sequence>
<keyword evidence="10" id="KW-0175">Coiled coil</keyword>
<dbReference type="InterPro" id="IPR016024">
    <property type="entry name" value="ARM-type_fold"/>
</dbReference>
<dbReference type="InterPro" id="IPR011989">
    <property type="entry name" value="ARM-like"/>
</dbReference>
<evidence type="ECO:0000256" key="11">
    <source>
        <dbReference type="SAM" id="SignalP"/>
    </source>
</evidence>
<dbReference type="PANTHER" id="PTHR19316:SF35">
    <property type="entry name" value="NUCLEOTIDE EXCHANGE FACTOR SIL1"/>
    <property type="match status" value="1"/>
</dbReference>
<keyword evidence="6" id="KW-0256">Endoplasmic reticulum</keyword>
<evidence type="ECO:0000313" key="12">
    <source>
        <dbReference type="EnsemblMetazoa" id="XP_024084471.1"/>
    </source>
</evidence>
<dbReference type="GeneID" id="106668213"/>
<dbReference type="GO" id="GO:0015031">
    <property type="term" value="P:protein transport"/>
    <property type="evidence" value="ECO:0007669"/>
    <property type="project" value="UniProtKB-KW"/>
</dbReference>
<dbReference type="Proteomes" id="UP000494040">
    <property type="component" value="Unassembled WGS sequence"/>
</dbReference>
<dbReference type="EnsemblMetazoa" id="XM_024228703.1">
    <property type="protein sequence ID" value="XP_024084471.1"/>
    <property type="gene ID" value="LOC106668213"/>
</dbReference>
<comment type="subcellular location">
    <subcellularLocation>
        <location evidence="1">Endoplasmic reticulum lumen</location>
    </subcellularLocation>
</comment>
<feature type="signal peptide" evidence="11">
    <location>
        <begin position="1"/>
        <end position="22"/>
    </location>
</feature>
<dbReference type="CTD" id="64374"/>
<dbReference type="OrthoDB" id="448649at2759"/>
<keyword evidence="7" id="KW-0653">Protein transport</keyword>
<keyword evidence="5 11" id="KW-0732">Signal</keyword>
<evidence type="ECO:0000256" key="3">
    <source>
        <dbReference type="ARBA" id="ARBA00015352"/>
    </source>
</evidence>
<keyword evidence="8" id="KW-0811">Translocation</keyword>
<reference evidence="12" key="1">
    <citation type="submission" date="2022-01" db="UniProtKB">
        <authorList>
            <consortium name="EnsemblMetazoa"/>
        </authorList>
    </citation>
    <scope>IDENTIFICATION</scope>
</reference>
<evidence type="ECO:0000256" key="8">
    <source>
        <dbReference type="ARBA" id="ARBA00023010"/>
    </source>
</evidence>
<dbReference type="AlphaFoldDB" id="A0A8I6TKT1"/>
<keyword evidence="13" id="KW-1185">Reference proteome</keyword>
<protein>
    <recommendedName>
        <fullName evidence="3">Nucleotide exchange factor SIL1</fullName>
    </recommendedName>
</protein>
<dbReference type="KEGG" id="clec:106668213"/>
<dbReference type="SUPFAM" id="SSF48371">
    <property type="entry name" value="ARM repeat"/>
    <property type="match status" value="1"/>
</dbReference>
<evidence type="ECO:0000256" key="4">
    <source>
        <dbReference type="ARBA" id="ARBA00022448"/>
    </source>
</evidence>
<accession>A0A8I6TKT1</accession>
<evidence type="ECO:0000256" key="1">
    <source>
        <dbReference type="ARBA" id="ARBA00004319"/>
    </source>
</evidence>
<evidence type="ECO:0000256" key="10">
    <source>
        <dbReference type="SAM" id="Coils"/>
    </source>
</evidence>
<dbReference type="Gene3D" id="1.25.10.10">
    <property type="entry name" value="Leucine-rich Repeat Variant"/>
    <property type="match status" value="1"/>
</dbReference>
<dbReference type="OMA" id="NRFAHSQ"/>
<evidence type="ECO:0000256" key="9">
    <source>
        <dbReference type="ARBA" id="ARBA00023180"/>
    </source>
</evidence>
<evidence type="ECO:0000256" key="2">
    <source>
        <dbReference type="ARBA" id="ARBA00010588"/>
    </source>
</evidence>
<keyword evidence="9" id="KW-0325">Glycoprotein</keyword>
<evidence type="ECO:0000256" key="7">
    <source>
        <dbReference type="ARBA" id="ARBA00022927"/>
    </source>
</evidence>
<dbReference type="GO" id="GO:0000774">
    <property type="term" value="F:adenyl-nucleotide exchange factor activity"/>
    <property type="evidence" value="ECO:0007669"/>
    <property type="project" value="TreeGrafter"/>
</dbReference>
<dbReference type="InterPro" id="IPR050693">
    <property type="entry name" value="Hsp70_NEF-Inhibitors"/>
</dbReference>
<evidence type="ECO:0000313" key="13">
    <source>
        <dbReference type="Proteomes" id="UP000494040"/>
    </source>
</evidence>
<evidence type="ECO:0000256" key="6">
    <source>
        <dbReference type="ARBA" id="ARBA00022824"/>
    </source>
</evidence>
<dbReference type="PANTHER" id="PTHR19316">
    <property type="entry name" value="PROTEIN FOLDING REGULATOR"/>
    <property type="match status" value="1"/>
</dbReference>
<proteinExistence type="inferred from homology"/>
<dbReference type="RefSeq" id="XP_024084471.1">
    <property type="nucleotide sequence ID" value="XM_024228703.1"/>
</dbReference>
<comment type="similarity">
    <text evidence="2">Belongs to the SIL1 family.</text>
</comment>
<feature type="chain" id="PRO_5035173470" description="Nucleotide exchange factor SIL1" evidence="11">
    <location>
        <begin position="23"/>
        <end position="479"/>
    </location>
</feature>
<dbReference type="GO" id="GO:0005788">
    <property type="term" value="C:endoplasmic reticulum lumen"/>
    <property type="evidence" value="ECO:0007669"/>
    <property type="project" value="UniProtKB-SubCell"/>
</dbReference>
<name>A0A8I6TKT1_CIMLE</name>
<organism evidence="12 13">
    <name type="scientific">Cimex lectularius</name>
    <name type="common">Bed bug</name>
    <name type="synonym">Acanthia lectularia</name>
    <dbReference type="NCBI Taxonomy" id="79782"/>
    <lineage>
        <taxon>Eukaryota</taxon>
        <taxon>Metazoa</taxon>
        <taxon>Ecdysozoa</taxon>
        <taxon>Arthropoda</taxon>
        <taxon>Hexapoda</taxon>
        <taxon>Insecta</taxon>
        <taxon>Pterygota</taxon>
        <taxon>Neoptera</taxon>
        <taxon>Paraneoptera</taxon>
        <taxon>Hemiptera</taxon>
        <taxon>Heteroptera</taxon>
        <taxon>Panheteroptera</taxon>
        <taxon>Cimicomorpha</taxon>
        <taxon>Cimicidae</taxon>
        <taxon>Cimex</taxon>
    </lineage>
</organism>